<evidence type="ECO:0000313" key="2">
    <source>
        <dbReference type="Proteomes" id="UP000887013"/>
    </source>
</evidence>
<keyword evidence="2" id="KW-1185">Reference proteome</keyword>
<accession>A0A8X6TWD5</accession>
<dbReference type="Proteomes" id="UP000887013">
    <property type="component" value="Unassembled WGS sequence"/>
</dbReference>
<evidence type="ECO:0000313" key="1">
    <source>
        <dbReference type="EMBL" id="GFT50519.1"/>
    </source>
</evidence>
<dbReference type="AlphaFoldDB" id="A0A8X6TWD5"/>
<reference evidence="1" key="1">
    <citation type="submission" date="2020-08" db="EMBL/GenBank/DDBJ databases">
        <title>Multicomponent nature underlies the extraordinary mechanical properties of spider dragline silk.</title>
        <authorList>
            <person name="Kono N."/>
            <person name="Nakamura H."/>
            <person name="Mori M."/>
            <person name="Yoshida Y."/>
            <person name="Ohtoshi R."/>
            <person name="Malay A.D."/>
            <person name="Moran D.A.P."/>
            <person name="Tomita M."/>
            <person name="Numata K."/>
            <person name="Arakawa K."/>
        </authorList>
    </citation>
    <scope>NUCLEOTIDE SEQUENCE</scope>
</reference>
<protein>
    <submittedName>
        <fullName evidence="1">Uncharacterized protein</fullName>
    </submittedName>
</protein>
<sequence length="79" mass="8501">MLIQAGCYVIAEQLTHNGMVRKLGAGVHAGVDETVCIPSPIQWSSRISLQLSSYGASLFYRLQNNEELENPPAPSSPTG</sequence>
<proteinExistence type="predicted"/>
<name>A0A8X6TWD5_NEPPI</name>
<organism evidence="1 2">
    <name type="scientific">Nephila pilipes</name>
    <name type="common">Giant wood spider</name>
    <name type="synonym">Nephila maculata</name>
    <dbReference type="NCBI Taxonomy" id="299642"/>
    <lineage>
        <taxon>Eukaryota</taxon>
        <taxon>Metazoa</taxon>
        <taxon>Ecdysozoa</taxon>
        <taxon>Arthropoda</taxon>
        <taxon>Chelicerata</taxon>
        <taxon>Arachnida</taxon>
        <taxon>Araneae</taxon>
        <taxon>Araneomorphae</taxon>
        <taxon>Entelegynae</taxon>
        <taxon>Araneoidea</taxon>
        <taxon>Nephilidae</taxon>
        <taxon>Nephila</taxon>
    </lineage>
</organism>
<dbReference type="EMBL" id="BMAW01065459">
    <property type="protein sequence ID" value="GFT50519.1"/>
    <property type="molecule type" value="Genomic_DNA"/>
</dbReference>
<comment type="caution">
    <text evidence="1">The sequence shown here is derived from an EMBL/GenBank/DDBJ whole genome shotgun (WGS) entry which is preliminary data.</text>
</comment>
<gene>
    <name evidence="1" type="ORF">NPIL_540721</name>
</gene>